<evidence type="ECO:0000256" key="1">
    <source>
        <dbReference type="SAM" id="Phobius"/>
    </source>
</evidence>
<sequence>MGLYTSFTYCFLSVNTIKLFLMMRTLYFKVPRKMRLFVVLLIMMFLAYFVGRFLLAQTKTVPGDFMQARQDASLIAQNIVGMSKESAKRIGDISALNNERKYPEALELVKQEIERNRQIRDKAIALSGYLQTMTVNVSGIEPRVSAETALEAVSTEVTLIGHLLTYNDYLNQLLVAIKGQIMGDGDVSAETISDLVKKINDESIVVNVMNDKFNEQMTKFDRGF</sequence>
<dbReference type="KEGG" id="pwo:UX70_C0001G0543"/>
<protein>
    <submittedName>
        <fullName evidence="2">Uncharacterized protein</fullName>
    </submittedName>
</protein>
<dbReference type="STRING" id="1619007.UX70_C0001G0543"/>
<dbReference type="EMBL" id="CP011209">
    <property type="protein sequence ID" value="AKM78263.1"/>
    <property type="molecule type" value="Genomic_DNA"/>
</dbReference>
<keyword evidence="1" id="KW-0812">Transmembrane</keyword>
<evidence type="ECO:0000313" key="2">
    <source>
        <dbReference type="EMBL" id="AKM78263.1"/>
    </source>
</evidence>
<dbReference type="Proteomes" id="UP000035656">
    <property type="component" value="Chromosome"/>
</dbReference>
<name>A0A0G4ASY0_9BACT</name>
<feature type="transmembrane region" description="Helical" evidence="1">
    <location>
        <begin position="36"/>
        <end position="55"/>
    </location>
</feature>
<reference evidence="2 3" key="1">
    <citation type="journal article" date="2015" name="Nature">
        <title>rRNA introns, odd ribosomes, and small enigmatic genomes across a large radiation of phyla.</title>
        <authorList>
            <person name="Brown C.T."/>
            <person name="Hug L.A."/>
            <person name="Thomas B.C."/>
            <person name="Sharon I."/>
            <person name="Castelle C.J."/>
            <person name="Singh A."/>
            <person name="Wilkins M.J."/>
            <person name="Williams K.H."/>
            <person name="Banfield J.F."/>
        </authorList>
    </citation>
    <scope>NUCLEOTIDE SEQUENCE [LARGE SCALE GENOMIC DNA]</scope>
</reference>
<feature type="transmembrane region" description="Helical" evidence="1">
    <location>
        <begin position="6"/>
        <end position="24"/>
    </location>
</feature>
<accession>A0A0G4ASY0</accession>
<keyword evidence="1" id="KW-1133">Transmembrane helix</keyword>
<evidence type="ECO:0000313" key="3">
    <source>
        <dbReference type="Proteomes" id="UP000035656"/>
    </source>
</evidence>
<proteinExistence type="predicted"/>
<dbReference type="AlphaFoldDB" id="A0A0G4ASY0"/>
<keyword evidence="1" id="KW-0472">Membrane</keyword>
<gene>
    <name evidence="2" type="ORF">UX70_C0001G0543</name>
</gene>
<organism evidence="2 3">
    <name type="scientific">Candidatus Wolfebacteria bacterium GW2011_GWB1_47_1</name>
    <dbReference type="NCBI Taxonomy" id="1619007"/>
    <lineage>
        <taxon>Bacteria</taxon>
        <taxon>Candidatus Wolfeibacteriota</taxon>
    </lineage>
</organism>